<organism evidence="1 2">
    <name type="scientific">Bicyclus anynana</name>
    <name type="common">Squinting bush brown butterfly</name>
    <dbReference type="NCBI Taxonomy" id="110368"/>
    <lineage>
        <taxon>Eukaryota</taxon>
        <taxon>Metazoa</taxon>
        <taxon>Ecdysozoa</taxon>
        <taxon>Arthropoda</taxon>
        <taxon>Hexapoda</taxon>
        <taxon>Insecta</taxon>
        <taxon>Pterygota</taxon>
        <taxon>Neoptera</taxon>
        <taxon>Endopterygota</taxon>
        <taxon>Lepidoptera</taxon>
        <taxon>Glossata</taxon>
        <taxon>Ditrysia</taxon>
        <taxon>Papilionoidea</taxon>
        <taxon>Nymphalidae</taxon>
        <taxon>Satyrinae</taxon>
        <taxon>Satyrini</taxon>
        <taxon>Mycalesina</taxon>
        <taxon>Bicyclus</taxon>
    </lineage>
</organism>
<dbReference type="GeneID" id="128199430"/>
<reference evidence="2" key="1">
    <citation type="submission" date="2025-08" db="UniProtKB">
        <authorList>
            <consortium name="RefSeq"/>
        </authorList>
    </citation>
    <scope>IDENTIFICATION</scope>
</reference>
<dbReference type="RefSeq" id="XP_052744797.1">
    <property type="nucleotide sequence ID" value="XM_052888837.1"/>
</dbReference>
<dbReference type="Pfam" id="PF08040">
    <property type="entry name" value="NADH_oxidored"/>
    <property type="match status" value="1"/>
</dbReference>
<proteinExistence type="predicted"/>
<dbReference type="Proteomes" id="UP001652582">
    <property type="component" value="Chromosome 23"/>
</dbReference>
<keyword evidence="1" id="KW-1185">Reference proteome</keyword>
<evidence type="ECO:0000313" key="1">
    <source>
        <dbReference type="Proteomes" id="UP001652582"/>
    </source>
</evidence>
<dbReference type="InterPro" id="IPR012575">
    <property type="entry name" value="NDUB1"/>
</dbReference>
<name>A0ABM3M0F2_BICAN</name>
<evidence type="ECO:0000313" key="2">
    <source>
        <dbReference type="RefSeq" id="XP_052744797.1"/>
    </source>
</evidence>
<accession>A0ABM3M0F2</accession>
<gene>
    <name evidence="2" type="primary">LOC128199430</name>
</gene>
<protein>
    <submittedName>
        <fullName evidence="2">Uncharacterized protein LOC128199430</fullName>
    </submittedName>
</protein>
<sequence length="59" mass="6750">MAIFGITTRYVWFAVPMSGFFIGKYLDDQETLRMTNFRDKSALYAGRVKGGPPLWPSIM</sequence>